<dbReference type="AlphaFoldDB" id="A0A0F9IMQ7"/>
<dbReference type="InterPro" id="IPR013520">
    <property type="entry name" value="Ribonucl_H"/>
</dbReference>
<evidence type="ECO:0000313" key="5">
    <source>
        <dbReference type="EMBL" id="KKM45930.1"/>
    </source>
</evidence>
<dbReference type="SUPFAM" id="SSF53098">
    <property type="entry name" value="Ribonuclease H-like"/>
    <property type="match status" value="1"/>
</dbReference>
<gene>
    <name evidence="5" type="ORF">LCGC14_1560170</name>
</gene>
<dbReference type="GO" id="GO:0003676">
    <property type="term" value="F:nucleic acid binding"/>
    <property type="evidence" value="ECO:0007669"/>
    <property type="project" value="InterPro"/>
</dbReference>
<evidence type="ECO:0000259" key="4">
    <source>
        <dbReference type="SMART" id="SM00479"/>
    </source>
</evidence>
<reference evidence="5" key="1">
    <citation type="journal article" date="2015" name="Nature">
        <title>Complex archaea that bridge the gap between prokaryotes and eukaryotes.</title>
        <authorList>
            <person name="Spang A."/>
            <person name="Saw J.H."/>
            <person name="Jorgensen S.L."/>
            <person name="Zaremba-Niedzwiedzka K."/>
            <person name="Martijn J."/>
            <person name="Lind A.E."/>
            <person name="van Eijk R."/>
            <person name="Schleper C."/>
            <person name="Guy L."/>
            <person name="Ettema T.J."/>
        </authorList>
    </citation>
    <scope>NUCLEOTIDE SEQUENCE</scope>
</reference>
<name>A0A0F9IMQ7_9ZZZZ</name>
<dbReference type="InterPro" id="IPR012337">
    <property type="entry name" value="RNaseH-like_sf"/>
</dbReference>
<dbReference type="Gene3D" id="3.30.420.10">
    <property type="entry name" value="Ribonuclease H-like superfamily/Ribonuclease H"/>
    <property type="match status" value="1"/>
</dbReference>
<dbReference type="EMBL" id="LAZR01012042">
    <property type="protein sequence ID" value="KKM45930.1"/>
    <property type="molecule type" value="Genomic_DNA"/>
</dbReference>
<evidence type="ECO:0000256" key="1">
    <source>
        <dbReference type="ARBA" id="ARBA00022722"/>
    </source>
</evidence>
<sequence length="168" mass="19144">MIVVDVETGGLDPQNNPLLSIGAVDYDNSDREYYGKIAPYLDLEITKEALGVNGINVEEWKENNLLKETIQEFSDWVGVNKKNIILAGHNPRFDLDFLKVNFKRVDISFPFTYRTVDLHTLAYSKFGGKEKLTSDRIYELLGMEIEPRPHNALTGAKYETKAFSLLKI</sequence>
<dbReference type="GO" id="GO:0005829">
    <property type="term" value="C:cytosol"/>
    <property type="evidence" value="ECO:0007669"/>
    <property type="project" value="TreeGrafter"/>
</dbReference>
<keyword evidence="2" id="KW-0378">Hydrolase</keyword>
<organism evidence="5">
    <name type="scientific">marine sediment metagenome</name>
    <dbReference type="NCBI Taxonomy" id="412755"/>
    <lineage>
        <taxon>unclassified sequences</taxon>
        <taxon>metagenomes</taxon>
        <taxon>ecological metagenomes</taxon>
    </lineage>
</organism>
<keyword evidence="1" id="KW-0540">Nuclease</keyword>
<dbReference type="PANTHER" id="PTHR30231:SF4">
    <property type="entry name" value="PROTEIN NEN2"/>
    <property type="match status" value="1"/>
</dbReference>
<dbReference type="CDD" id="cd06127">
    <property type="entry name" value="DEDDh"/>
    <property type="match status" value="1"/>
</dbReference>
<protein>
    <recommendedName>
        <fullName evidence="4">Exonuclease domain-containing protein</fullName>
    </recommendedName>
</protein>
<dbReference type="GO" id="GO:0008408">
    <property type="term" value="F:3'-5' exonuclease activity"/>
    <property type="evidence" value="ECO:0007669"/>
    <property type="project" value="TreeGrafter"/>
</dbReference>
<comment type="caution">
    <text evidence="5">The sequence shown here is derived from an EMBL/GenBank/DDBJ whole genome shotgun (WGS) entry which is preliminary data.</text>
</comment>
<dbReference type="InterPro" id="IPR036397">
    <property type="entry name" value="RNaseH_sf"/>
</dbReference>
<dbReference type="SMART" id="SM00479">
    <property type="entry name" value="EXOIII"/>
    <property type="match status" value="1"/>
</dbReference>
<accession>A0A0F9IMQ7</accession>
<keyword evidence="3" id="KW-0269">Exonuclease</keyword>
<proteinExistence type="predicted"/>
<evidence type="ECO:0000256" key="2">
    <source>
        <dbReference type="ARBA" id="ARBA00022801"/>
    </source>
</evidence>
<feature type="domain" description="Exonuclease" evidence="4">
    <location>
        <begin position="1"/>
        <end position="167"/>
    </location>
</feature>
<dbReference type="Pfam" id="PF00929">
    <property type="entry name" value="RNase_T"/>
    <property type="match status" value="1"/>
</dbReference>
<dbReference type="PANTHER" id="PTHR30231">
    <property type="entry name" value="DNA POLYMERASE III SUBUNIT EPSILON"/>
    <property type="match status" value="1"/>
</dbReference>
<evidence type="ECO:0000256" key="3">
    <source>
        <dbReference type="ARBA" id="ARBA00022839"/>
    </source>
</evidence>